<proteinExistence type="predicted"/>
<gene>
    <name evidence="3" type="ORF">Cba03nite_41410</name>
</gene>
<feature type="region of interest" description="Disordered" evidence="1">
    <location>
        <begin position="204"/>
        <end position="223"/>
    </location>
</feature>
<dbReference type="RefSeq" id="WP_203748601.1">
    <property type="nucleotide sequence ID" value="NZ_BONF01000025.1"/>
</dbReference>
<dbReference type="SUPFAM" id="SSF52777">
    <property type="entry name" value="CoA-dependent acyltransferases"/>
    <property type="match status" value="2"/>
</dbReference>
<dbReference type="AlphaFoldDB" id="A0A8J3JLL9"/>
<reference evidence="3 4" key="1">
    <citation type="submission" date="2021-01" db="EMBL/GenBank/DDBJ databases">
        <title>Whole genome shotgun sequence of Catellatospora bangladeshensis NBRC 107357.</title>
        <authorList>
            <person name="Komaki H."/>
            <person name="Tamura T."/>
        </authorList>
    </citation>
    <scope>NUCLEOTIDE SEQUENCE [LARGE SCALE GENOMIC DNA]</scope>
    <source>
        <strain evidence="3 4">NBRC 107357</strain>
    </source>
</reference>
<dbReference type="PANTHER" id="PTHR45398:SF1">
    <property type="entry name" value="ENZYME, PUTATIVE (JCVI)-RELATED"/>
    <property type="match status" value="1"/>
</dbReference>
<accession>A0A8J3JLL9</accession>
<dbReference type="CDD" id="cd19531">
    <property type="entry name" value="LCL_NRPS-like"/>
    <property type="match status" value="1"/>
</dbReference>
<dbReference type="Proteomes" id="UP000601223">
    <property type="component" value="Unassembled WGS sequence"/>
</dbReference>
<dbReference type="GO" id="GO:0003824">
    <property type="term" value="F:catalytic activity"/>
    <property type="evidence" value="ECO:0007669"/>
    <property type="project" value="InterPro"/>
</dbReference>
<name>A0A8J3JLL9_9ACTN</name>
<dbReference type="GO" id="GO:0008610">
    <property type="term" value="P:lipid biosynthetic process"/>
    <property type="evidence" value="ECO:0007669"/>
    <property type="project" value="UniProtKB-ARBA"/>
</dbReference>
<feature type="domain" description="Condensation" evidence="2">
    <location>
        <begin position="2"/>
        <end position="434"/>
    </location>
</feature>
<organism evidence="3 4">
    <name type="scientific">Catellatospora bangladeshensis</name>
    <dbReference type="NCBI Taxonomy" id="310355"/>
    <lineage>
        <taxon>Bacteria</taxon>
        <taxon>Bacillati</taxon>
        <taxon>Actinomycetota</taxon>
        <taxon>Actinomycetes</taxon>
        <taxon>Micromonosporales</taxon>
        <taxon>Micromonosporaceae</taxon>
        <taxon>Catellatospora</taxon>
    </lineage>
</organism>
<feature type="compositionally biased region" description="Basic and acidic residues" evidence="1">
    <location>
        <begin position="211"/>
        <end position="223"/>
    </location>
</feature>
<evidence type="ECO:0000313" key="3">
    <source>
        <dbReference type="EMBL" id="GIF82792.1"/>
    </source>
</evidence>
<protein>
    <recommendedName>
        <fullName evidence="2">Condensation domain-containing protein</fullName>
    </recommendedName>
</protein>
<evidence type="ECO:0000259" key="2">
    <source>
        <dbReference type="Pfam" id="PF00668"/>
    </source>
</evidence>
<dbReference type="Gene3D" id="3.30.559.30">
    <property type="entry name" value="Nonribosomal peptide synthetase, condensation domain"/>
    <property type="match status" value="1"/>
</dbReference>
<dbReference type="InterPro" id="IPR001242">
    <property type="entry name" value="Condensation_dom"/>
</dbReference>
<dbReference type="Gene3D" id="3.30.559.10">
    <property type="entry name" value="Chloramphenicol acetyltransferase-like domain"/>
    <property type="match status" value="1"/>
</dbReference>
<sequence length="438" mass="48237">MRHLPLSALQQRFWYLCTAYPGDASPILVLNWRLRGPLDVAAWRAAVDAVVDRHESLRTGFVLRDGEPVQVVMPPAGMDTELVDLRELPGDERDARAGELLRARTHRLLDLTADPLVGSCLLRLDDDHHVFCFTMHHLLADGASLRIVGREIRAAYLAALDGTKPDLPELTLQYGDFAQWQAAQDQAADLAYWCERLAGATSLELPTDSPRPAEKSAHSAEHIHQMGPDLATQVIELSRRARCTPFMVLLAALQVLLHERSGQDGFCVGTPVAGRVRAEFEPVVGLFANTLALRADLSGDPTFTDLLRRTRTGVIGGLQRQSVPLGKIISTLGVPRDPGRTQLFDVVFSMRNDNPVLASHLGPLEIEGFPHGHAKVLHDLVFDIWRLDEAGLRAGIRYDTALFRPDTVAELAERYEQILSAAVARPGDRLSELGALRG</sequence>
<dbReference type="PANTHER" id="PTHR45398">
    <property type="match status" value="1"/>
</dbReference>
<dbReference type="EMBL" id="BONF01000025">
    <property type="protein sequence ID" value="GIF82792.1"/>
    <property type="molecule type" value="Genomic_DNA"/>
</dbReference>
<dbReference type="InterPro" id="IPR023213">
    <property type="entry name" value="CAT-like_dom_sf"/>
</dbReference>
<evidence type="ECO:0000313" key="4">
    <source>
        <dbReference type="Proteomes" id="UP000601223"/>
    </source>
</evidence>
<keyword evidence="4" id="KW-1185">Reference proteome</keyword>
<dbReference type="Pfam" id="PF00668">
    <property type="entry name" value="Condensation"/>
    <property type="match status" value="1"/>
</dbReference>
<comment type="caution">
    <text evidence="3">The sequence shown here is derived from an EMBL/GenBank/DDBJ whole genome shotgun (WGS) entry which is preliminary data.</text>
</comment>
<evidence type="ECO:0000256" key="1">
    <source>
        <dbReference type="SAM" id="MobiDB-lite"/>
    </source>
</evidence>